<keyword evidence="1" id="KW-0812">Transmembrane</keyword>
<protein>
    <submittedName>
        <fullName evidence="2">CbtB-domain containing protein</fullName>
    </submittedName>
</protein>
<dbReference type="Pfam" id="PF09489">
    <property type="entry name" value="CbtB"/>
    <property type="match status" value="1"/>
</dbReference>
<keyword evidence="1" id="KW-1133">Transmembrane helix</keyword>
<dbReference type="EMBL" id="JAHWQX010000001">
    <property type="protein sequence ID" value="MBW3095759.1"/>
    <property type="molecule type" value="Genomic_DNA"/>
</dbReference>
<dbReference type="InterPro" id="IPR012667">
    <property type="entry name" value="CbtB_put"/>
</dbReference>
<comment type="caution">
    <text evidence="2">The sequence shown here is derived from an EMBL/GenBank/DDBJ whole genome shotgun (WGS) entry which is preliminary data.</text>
</comment>
<reference evidence="2" key="1">
    <citation type="submission" date="2021-07" db="EMBL/GenBank/DDBJ databases">
        <title>Pseudohoeflea marina sp. nov. a polyhydroxyalcanoate-producing bacterium.</title>
        <authorList>
            <person name="Zheng W."/>
            <person name="Yu S."/>
            <person name="Huang Y."/>
        </authorList>
    </citation>
    <scope>NUCLEOTIDE SEQUENCE</scope>
    <source>
        <strain evidence="2">DP4N28-3</strain>
    </source>
</reference>
<dbReference type="Proteomes" id="UP001430804">
    <property type="component" value="Unassembled WGS sequence"/>
</dbReference>
<gene>
    <name evidence="2" type="ORF">KY465_00540</name>
</gene>
<sequence length="58" mass="6009">MAARTFSTTLTGADTRLQAGLAALFVGALLVFGVGLAHSSALHEAAHDTRHAYGFPCH</sequence>
<evidence type="ECO:0000313" key="3">
    <source>
        <dbReference type="Proteomes" id="UP001430804"/>
    </source>
</evidence>
<dbReference type="RefSeq" id="WP_219157288.1">
    <property type="nucleotide sequence ID" value="NZ_JAHWQX010000001.1"/>
</dbReference>
<feature type="transmembrane region" description="Helical" evidence="1">
    <location>
        <begin position="17"/>
        <end position="37"/>
    </location>
</feature>
<keyword evidence="3" id="KW-1185">Reference proteome</keyword>
<name>A0ABS6WKY5_9HYPH</name>
<accession>A0ABS6WKY5</accession>
<proteinExistence type="predicted"/>
<dbReference type="NCBIfam" id="TIGR02459">
    <property type="entry name" value="CbtB"/>
    <property type="match status" value="1"/>
</dbReference>
<keyword evidence="1" id="KW-0472">Membrane</keyword>
<evidence type="ECO:0000256" key="1">
    <source>
        <dbReference type="SAM" id="Phobius"/>
    </source>
</evidence>
<organism evidence="2 3">
    <name type="scientific">Pseudohoeflea coraliihabitans</name>
    <dbReference type="NCBI Taxonomy" id="2860393"/>
    <lineage>
        <taxon>Bacteria</taxon>
        <taxon>Pseudomonadati</taxon>
        <taxon>Pseudomonadota</taxon>
        <taxon>Alphaproteobacteria</taxon>
        <taxon>Hyphomicrobiales</taxon>
        <taxon>Rhizobiaceae</taxon>
        <taxon>Pseudohoeflea</taxon>
    </lineage>
</organism>
<evidence type="ECO:0000313" key="2">
    <source>
        <dbReference type="EMBL" id="MBW3095759.1"/>
    </source>
</evidence>